<feature type="compositionally biased region" description="Basic and acidic residues" evidence="1">
    <location>
        <begin position="17"/>
        <end position="36"/>
    </location>
</feature>
<proteinExistence type="predicted"/>
<dbReference type="Proteomes" id="UP000824469">
    <property type="component" value="Unassembled WGS sequence"/>
</dbReference>
<name>A0AA38FG35_TAXCH</name>
<reference evidence="2 3" key="1">
    <citation type="journal article" date="2021" name="Nat. Plants">
        <title>The Taxus genome provides insights into paclitaxel biosynthesis.</title>
        <authorList>
            <person name="Xiong X."/>
            <person name="Gou J."/>
            <person name="Liao Q."/>
            <person name="Li Y."/>
            <person name="Zhou Q."/>
            <person name="Bi G."/>
            <person name="Li C."/>
            <person name="Du R."/>
            <person name="Wang X."/>
            <person name="Sun T."/>
            <person name="Guo L."/>
            <person name="Liang H."/>
            <person name="Lu P."/>
            <person name="Wu Y."/>
            <person name="Zhang Z."/>
            <person name="Ro D.K."/>
            <person name="Shang Y."/>
            <person name="Huang S."/>
            <person name="Yan J."/>
        </authorList>
    </citation>
    <scope>NUCLEOTIDE SEQUENCE [LARGE SCALE GENOMIC DNA]</scope>
    <source>
        <strain evidence="2">Ta-2019</strain>
    </source>
</reference>
<protein>
    <submittedName>
        <fullName evidence="2">Uncharacterized protein</fullName>
    </submittedName>
</protein>
<sequence>LEEQDEDDDITLAECLTKMKEGKSIPRGDGNDRDNNEGGVGEANASTKNDCV</sequence>
<organism evidence="2 3">
    <name type="scientific">Taxus chinensis</name>
    <name type="common">Chinese yew</name>
    <name type="synonym">Taxus wallichiana var. chinensis</name>
    <dbReference type="NCBI Taxonomy" id="29808"/>
    <lineage>
        <taxon>Eukaryota</taxon>
        <taxon>Viridiplantae</taxon>
        <taxon>Streptophyta</taxon>
        <taxon>Embryophyta</taxon>
        <taxon>Tracheophyta</taxon>
        <taxon>Spermatophyta</taxon>
        <taxon>Pinopsida</taxon>
        <taxon>Pinidae</taxon>
        <taxon>Conifers II</taxon>
        <taxon>Cupressales</taxon>
        <taxon>Taxaceae</taxon>
        <taxon>Taxus</taxon>
    </lineage>
</organism>
<evidence type="ECO:0000256" key="1">
    <source>
        <dbReference type="SAM" id="MobiDB-lite"/>
    </source>
</evidence>
<gene>
    <name evidence="2" type="ORF">KI387_009393</name>
</gene>
<feature type="non-terminal residue" evidence="2">
    <location>
        <position position="1"/>
    </location>
</feature>
<dbReference type="AlphaFoldDB" id="A0AA38FG35"/>
<feature type="region of interest" description="Disordered" evidence="1">
    <location>
        <begin position="17"/>
        <end position="52"/>
    </location>
</feature>
<accession>A0AA38FG35</accession>
<evidence type="ECO:0000313" key="3">
    <source>
        <dbReference type="Proteomes" id="UP000824469"/>
    </source>
</evidence>
<evidence type="ECO:0000313" key="2">
    <source>
        <dbReference type="EMBL" id="KAH9304989.1"/>
    </source>
</evidence>
<feature type="non-terminal residue" evidence="2">
    <location>
        <position position="52"/>
    </location>
</feature>
<dbReference type="EMBL" id="JAHRHJ020000008">
    <property type="protein sequence ID" value="KAH9304989.1"/>
    <property type="molecule type" value="Genomic_DNA"/>
</dbReference>
<keyword evidence="3" id="KW-1185">Reference proteome</keyword>
<comment type="caution">
    <text evidence="2">The sequence shown here is derived from an EMBL/GenBank/DDBJ whole genome shotgun (WGS) entry which is preliminary data.</text>
</comment>